<evidence type="ECO:0000313" key="3">
    <source>
        <dbReference type="Proteomes" id="UP000239480"/>
    </source>
</evidence>
<feature type="domain" description="AB hydrolase-1" evidence="1">
    <location>
        <begin position="13"/>
        <end position="223"/>
    </location>
</feature>
<dbReference type="OrthoDB" id="9804723at2"/>
<dbReference type="InterPro" id="IPR000073">
    <property type="entry name" value="AB_hydrolase_1"/>
</dbReference>
<evidence type="ECO:0000259" key="1">
    <source>
        <dbReference type="Pfam" id="PF12697"/>
    </source>
</evidence>
<dbReference type="GO" id="GO:0016020">
    <property type="term" value="C:membrane"/>
    <property type="evidence" value="ECO:0007669"/>
    <property type="project" value="TreeGrafter"/>
</dbReference>
<proteinExistence type="predicted"/>
<organism evidence="2 3">
    <name type="scientific">Aliiruegeria haliotis</name>
    <dbReference type="NCBI Taxonomy" id="1280846"/>
    <lineage>
        <taxon>Bacteria</taxon>
        <taxon>Pseudomonadati</taxon>
        <taxon>Pseudomonadota</taxon>
        <taxon>Alphaproteobacteria</taxon>
        <taxon>Rhodobacterales</taxon>
        <taxon>Roseobacteraceae</taxon>
        <taxon>Aliiruegeria</taxon>
    </lineage>
</organism>
<comment type="caution">
    <text evidence="2">The sequence shown here is derived from an EMBL/GenBank/DDBJ whole genome shotgun (WGS) entry which is preliminary data.</text>
</comment>
<dbReference type="InterPro" id="IPR029058">
    <property type="entry name" value="AB_hydrolase_fold"/>
</dbReference>
<dbReference type="InterPro" id="IPR050266">
    <property type="entry name" value="AB_hydrolase_sf"/>
</dbReference>
<keyword evidence="3" id="KW-1185">Reference proteome</keyword>
<dbReference type="AlphaFoldDB" id="A0A2T0S0I9"/>
<dbReference type="Gene3D" id="3.40.50.1820">
    <property type="entry name" value="alpha/beta hydrolase"/>
    <property type="match status" value="1"/>
</dbReference>
<dbReference type="PRINTS" id="PR00412">
    <property type="entry name" value="EPOXHYDRLASE"/>
</dbReference>
<dbReference type="Pfam" id="PF12697">
    <property type="entry name" value="Abhydrolase_6"/>
    <property type="match status" value="1"/>
</dbReference>
<dbReference type="PRINTS" id="PR00111">
    <property type="entry name" value="ABHYDROLASE"/>
</dbReference>
<name>A0A2T0S0I9_9RHOB</name>
<evidence type="ECO:0000313" key="2">
    <source>
        <dbReference type="EMBL" id="PRY26949.1"/>
    </source>
</evidence>
<dbReference type="EMBL" id="PVTD01000001">
    <property type="protein sequence ID" value="PRY26949.1"/>
    <property type="molecule type" value="Genomic_DNA"/>
</dbReference>
<dbReference type="PANTHER" id="PTHR43798:SF33">
    <property type="entry name" value="HYDROLASE, PUTATIVE (AFU_ORTHOLOGUE AFUA_2G14860)-RELATED"/>
    <property type="match status" value="1"/>
</dbReference>
<accession>A0A2T0S0I9</accession>
<dbReference type="Proteomes" id="UP000239480">
    <property type="component" value="Unassembled WGS sequence"/>
</dbReference>
<dbReference type="InterPro" id="IPR000639">
    <property type="entry name" value="Epox_hydrolase-like"/>
</dbReference>
<dbReference type="PANTHER" id="PTHR43798">
    <property type="entry name" value="MONOACYLGLYCEROL LIPASE"/>
    <property type="match status" value="1"/>
</dbReference>
<protein>
    <submittedName>
        <fullName evidence="2">Pimeloyl-ACP methyl ester carboxylesterase</fullName>
    </submittedName>
</protein>
<gene>
    <name evidence="2" type="ORF">CLV78_1011054</name>
</gene>
<sequence length="232" mass="25913">MYTAQHAELSDMARVISYDRRGFGLTTTPDEPFAQIDDLEKVVEACRIDAAVLIGCSQGGRIAIDFALRHPDFVTGLFLVAPVVSGMPQPDLPPDLKKLDDAIDLAYEVEDLERINELEVKAWLDGPRSETGRTGRAARELFTEMNGKALEHSELTLERKPDSAWDRVQEITAPVRLYCGDLDFPYMQDLARGLADRLPNSDFRSLSGMAHLPFLESPETMNAELRDFLSSL</sequence>
<reference evidence="2 3" key="1">
    <citation type="submission" date="2018-03" db="EMBL/GenBank/DDBJ databases">
        <title>Genomic Encyclopedia of Archaeal and Bacterial Type Strains, Phase II (KMG-II): from individual species to whole genera.</title>
        <authorList>
            <person name="Goeker M."/>
        </authorList>
    </citation>
    <scope>NUCLEOTIDE SEQUENCE [LARGE SCALE GENOMIC DNA]</scope>
    <source>
        <strain evidence="2 3">DSM 29328</strain>
    </source>
</reference>
<dbReference type="SUPFAM" id="SSF53474">
    <property type="entry name" value="alpha/beta-Hydrolases"/>
    <property type="match status" value="1"/>
</dbReference>
<dbReference type="GO" id="GO:0003824">
    <property type="term" value="F:catalytic activity"/>
    <property type="evidence" value="ECO:0007669"/>
    <property type="project" value="InterPro"/>
</dbReference>